<reference evidence="1 2" key="1">
    <citation type="submission" date="2015-12" db="EMBL/GenBank/DDBJ databases">
        <title>Genome sequence of Aneurinibacillus soli.</title>
        <authorList>
            <person name="Lee J.S."/>
            <person name="Lee K.C."/>
            <person name="Kim K.K."/>
            <person name="Lee B.W."/>
        </authorList>
    </citation>
    <scope>NUCLEOTIDE SEQUENCE [LARGE SCALE GENOMIC DNA]</scope>
    <source>
        <strain evidence="1 2">CB4</strain>
    </source>
</reference>
<protein>
    <submittedName>
        <fullName evidence="1">Uncharacterized protein</fullName>
    </submittedName>
</protein>
<evidence type="ECO:0000313" key="1">
    <source>
        <dbReference type="EMBL" id="BAU28015.1"/>
    </source>
</evidence>
<evidence type="ECO:0000313" key="2">
    <source>
        <dbReference type="Proteomes" id="UP000217696"/>
    </source>
</evidence>
<dbReference type="KEGG" id="asoc:CB4_02189"/>
<dbReference type="Proteomes" id="UP000217696">
    <property type="component" value="Chromosome"/>
</dbReference>
<dbReference type="OrthoDB" id="2971254at2"/>
<keyword evidence="2" id="KW-1185">Reference proteome</keyword>
<organism evidence="1 2">
    <name type="scientific">Aneurinibacillus soli</name>
    <dbReference type="NCBI Taxonomy" id="1500254"/>
    <lineage>
        <taxon>Bacteria</taxon>
        <taxon>Bacillati</taxon>
        <taxon>Bacillota</taxon>
        <taxon>Bacilli</taxon>
        <taxon>Bacillales</taxon>
        <taxon>Paenibacillaceae</taxon>
        <taxon>Aneurinibacillus group</taxon>
        <taxon>Aneurinibacillus</taxon>
    </lineage>
</organism>
<sequence length="228" mass="26163">MPHYGYARKKIEQYITAQVVESAAGIRGVGDDRAANVFAATREELSVSSWCERLACLSDGSEPLMSPDRRALVFLAELEEMFGEWDLSQIETDVYREWRSAEDEGRHYEERIFAASNSTFPILLRTFLELADRVLHENGHWEYTLAETTQLLHYMCPGLFPVWTPSIGRLLYGTEQPGYHKYHGYVFVLRDFFHDSLVGQRLVQRAHEQGLTPVQLAYSLLAQQVSRG</sequence>
<proteinExistence type="predicted"/>
<accession>A0A0U5B3R5</accession>
<dbReference type="RefSeq" id="WP_096465804.1">
    <property type="nucleotide sequence ID" value="NZ_AP017312.1"/>
</dbReference>
<dbReference type="AlphaFoldDB" id="A0A0U5B3R5"/>
<gene>
    <name evidence="1" type="ORF">CB4_02189</name>
</gene>
<dbReference type="EMBL" id="AP017312">
    <property type="protein sequence ID" value="BAU28015.1"/>
    <property type="molecule type" value="Genomic_DNA"/>
</dbReference>
<name>A0A0U5B3R5_9BACL</name>